<sequence length="609" mass="67494">MSLKEKLAEKKQASASDVNFGKEVLSKLMGSVMFFEVLTMAACIAMSWGSIRVHQLPSIIGLGVGLNIILHAITLIMVNMLVTQSITEDLSSFYYYETNEKERTKLMKQLMGMPARVGAAIFTLFMAHGAIWIALFAKVAHLNSNTIILVSSMLYLGGYFAAVYAITGITQKICSKHAAEIVRKGVSKEEVEKRHYFGLDSASITTMHIFAPILIIGIMFFILAWRTYQSYTATNIVFFRLLLVGAISLIGYLYYSGSLFRRMMRSINNMHDLMAGINKENLRKVKFERTDLSNEFMYNVYLINTIVSILQKILKKSQEISMDVIESSNELSVISRETAVTSLEQNSGVKELLSAMEETDALSKNIAEKIGEVSLVAKKTTENIVDGFNILKQNMQKLDEIKAANDITVDGIKNLTEKITGISDIARIINGIADQTNIIAFNAEIEASSAGDVGENFALVANEIRRLTNSTIQSTNEIRKRIIEIQHSSDALLVSSQNGCNKILDGTQIINELNARFEELKHSSETMDYASEDIKKIIEQQTASFAQIVITLRQISQAAETFSTSTQKISDSAQDLCVISDSLKQLQPQDEEPAAPVVEAAAISESEVK</sequence>
<keyword evidence="1 2" id="KW-0807">Transducer</keyword>
<dbReference type="PROSITE" id="PS50111">
    <property type="entry name" value="CHEMOTAXIS_TRANSDUC_2"/>
    <property type="match status" value="1"/>
</dbReference>
<accession>A0A1I3L9E5</accession>
<keyword evidence="6" id="KW-1185">Reference proteome</keyword>
<dbReference type="SUPFAM" id="SSF58104">
    <property type="entry name" value="Methyl-accepting chemotaxis protein (MCP) signaling domain"/>
    <property type="match status" value="1"/>
</dbReference>
<feature type="transmembrane region" description="Helical" evidence="3">
    <location>
        <begin position="32"/>
        <end position="53"/>
    </location>
</feature>
<evidence type="ECO:0000259" key="4">
    <source>
        <dbReference type="PROSITE" id="PS50111"/>
    </source>
</evidence>
<evidence type="ECO:0000313" key="6">
    <source>
        <dbReference type="Proteomes" id="UP000182737"/>
    </source>
</evidence>
<reference evidence="6" key="1">
    <citation type="submission" date="2016-10" db="EMBL/GenBank/DDBJ databases">
        <authorList>
            <person name="Varghese N."/>
            <person name="Submissions S."/>
        </authorList>
    </citation>
    <scope>NUCLEOTIDE SEQUENCE [LARGE SCALE GENOMIC DNA]</scope>
    <source>
        <strain evidence="6">XBD1002</strain>
    </source>
</reference>
<dbReference type="PANTHER" id="PTHR32089">
    <property type="entry name" value="METHYL-ACCEPTING CHEMOTAXIS PROTEIN MCPB"/>
    <property type="match status" value="1"/>
</dbReference>
<dbReference type="RefSeq" id="WP_074931892.1">
    <property type="nucleotide sequence ID" value="NZ_FORI01000006.1"/>
</dbReference>
<dbReference type="Proteomes" id="UP000182737">
    <property type="component" value="Unassembled WGS sequence"/>
</dbReference>
<protein>
    <submittedName>
        <fullName evidence="5">Methyl-accepting chemotaxis protein</fullName>
    </submittedName>
</protein>
<keyword evidence="3" id="KW-1133">Transmembrane helix</keyword>
<dbReference type="InterPro" id="IPR004089">
    <property type="entry name" value="MCPsignal_dom"/>
</dbReference>
<evidence type="ECO:0000256" key="2">
    <source>
        <dbReference type="PROSITE-ProRule" id="PRU00284"/>
    </source>
</evidence>
<dbReference type="PANTHER" id="PTHR32089:SF112">
    <property type="entry name" value="LYSOZYME-LIKE PROTEIN-RELATED"/>
    <property type="match status" value="1"/>
</dbReference>
<gene>
    <name evidence="5" type="ORF">SAMN04487775_106131</name>
</gene>
<dbReference type="GO" id="GO:0016020">
    <property type="term" value="C:membrane"/>
    <property type="evidence" value="ECO:0007669"/>
    <property type="project" value="InterPro"/>
</dbReference>
<feature type="domain" description="Methyl-accepting transducer" evidence="4">
    <location>
        <begin position="320"/>
        <end position="556"/>
    </location>
</feature>
<dbReference type="EMBL" id="FORI01000006">
    <property type="protein sequence ID" value="SFI81374.1"/>
    <property type="molecule type" value="Genomic_DNA"/>
</dbReference>
<evidence type="ECO:0000256" key="1">
    <source>
        <dbReference type="ARBA" id="ARBA00023224"/>
    </source>
</evidence>
<proteinExistence type="predicted"/>
<feature type="transmembrane region" description="Helical" evidence="3">
    <location>
        <begin position="237"/>
        <end position="255"/>
    </location>
</feature>
<evidence type="ECO:0000313" key="5">
    <source>
        <dbReference type="EMBL" id="SFI81374.1"/>
    </source>
</evidence>
<feature type="transmembrane region" description="Helical" evidence="3">
    <location>
        <begin position="202"/>
        <end position="225"/>
    </location>
</feature>
<feature type="transmembrane region" description="Helical" evidence="3">
    <location>
        <begin position="147"/>
        <end position="166"/>
    </location>
</feature>
<dbReference type="GO" id="GO:0007165">
    <property type="term" value="P:signal transduction"/>
    <property type="evidence" value="ECO:0007669"/>
    <property type="project" value="UniProtKB-KW"/>
</dbReference>
<dbReference type="Gene3D" id="1.10.287.950">
    <property type="entry name" value="Methyl-accepting chemotaxis protein"/>
    <property type="match status" value="1"/>
</dbReference>
<dbReference type="Pfam" id="PF00015">
    <property type="entry name" value="MCPsignal"/>
    <property type="match status" value="1"/>
</dbReference>
<feature type="transmembrane region" description="Helical" evidence="3">
    <location>
        <begin position="113"/>
        <end position="135"/>
    </location>
</feature>
<dbReference type="AlphaFoldDB" id="A0A1I3L9E5"/>
<name>A0A1I3L9E5_9SPIR</name>
<evidence type="ECO:0000256" key="3">
    <source>
        <dbReference type="SAM" id="Phobius"/>
    </source>
</evidence>
<organism evidence="5 6">
    <name type="scientific">Treponema bryantii</name>
    <dbReference type="NCBI Taxonomy" id="163"/>
    <lineage>
        <taxon>Bacteria</taxon>
        <taxon>Pseudomonadati</taxon>
        <taxon>Spirochaetota</taxon>
        <taxon>Spirochaetia</taxon>
        <taxon>Spirochaetales</taxon>
        <taxon>Treponemataceae</taxon>
        <taxon>Treponema</taxon>
    </lineage>
</organism>
<keyword evidence="3" id="KW-0812">Transmembrane</keyword>
<feature type="transmembrane region" description="Helical" evidence="3">
    <location>
        <begin position="59"/>
        <end position="82"/>
    </location>
</feature>
<dbReference type="SMART" id="SM00283">
    <property type="entry name" value="MA"/>
    <property type="match status" value="1"/>
</dbReference>
<keyword evidence="3" id="KW-0472">Membrane</keyword>